<organism evidence="2 3">
    <name type="scientific">Cardiocondyla obscurior</name>
    <dbReference type="NCBI Taxonomy" id="286306"/>
    <lineage>
        <taxon>Eukaryota</taxon>
        <taxon>Metazoa</taxon>
        <taxon>Ecdysozoa</taxon>
        <taxon>Arthropoda</taxon>
        <taxon>Hexapoda</taxon>
        <taxon>Insecta</taxon>
        <taxon>Pterygota</taxon>
        <taxon>Neoptera</taxon>
        <taxon>Endopterygota</taxon>
        <taxon>Hymenoptera</taxon>
        <taxon>Apocrita</taxon>
        <taxon>Aculeata</taxon>
        <taxon>Formicoidea</taxon>
        <taxon>Formicidae</taxon>
        <taxon>Myrmicinae</taxon>
        <taxon>Cardiocondyla</taxon>
    </lineage>
</organism>
<accession>A0AAW2EHS1</accession>
<evidence type="ECO:0000256" key="1">
    <source>
        <dbReference type="SAM" id="MobiDB-lite"/>
    </source>
</evidence>
<dbReference type="AlphaFoldDB" id="A0AAW2EHS1"/>
<comment type="caution">
    <text evidence="2">The sequence shown here is derived from an EMBL/GenBank/DDBJ whole genome shotgun (WGS) entry which is preliminary data.</text>
</comment>
<evidence type="ECO:0000313" key="2">
    <source>
        <dbReference type="EMBL" id="KAL0101317.1"/>
    </source>
</evidence>
<proteinExistence type="predicted"/>
<evidence type="ECO:0000313" key="3">
    <source>
        <dbReference type="Proteomes" id="UP001430953"/>
    </source>
</evidence>
<keyword evidence="3" id="KW-1185">Reference proteome</keyword>
<dbReference type="EMBL" id="JADYXP020000024">
    <property type="protein sequence ID" value="KAL0101317.1"/>
    <property type="molecule type" value="Genomic_DNA"/>
</dbReference>
<name>A0AAW2EHS1_9HYME</name>
<feature type="region of interest" description="Disordered" evidence="1">
    <location>
        <begin position="1"/>
        <end position="74"/>
    </location>
</feature>
<dbReference type="Proteomes" id="UP001430953">
    <property type="component" value="Unassembled WGS sequence"/>
</dbReference>
<gene>
    <name evidence="2" type="ORF">PUN28_018843</name>
</gene>
<protein>
    <submittedName>
        <fullName evidence="2">Uncharacterized protein</fullName>
    </submittedName>
</protein>
<reference evidence="2 3" key="1">
    <citation type="submission" date="2023-03" db="EMBL/GenBank/DDBJ databases">
        <title>High recombination rates correlate with genetic variation in Cardiocondyla obscurior ants.</title>
        <authorList>
            <person name="Errbii M."/>
        </authorList>
    </citation>
    <scope>NUCLEOTIDE SEQUENCE [LARGE SCALE GENOMIC DNA]</scope>
    <source>
        <strain evidence="2">Alpha-2009</strain>
        <tissue evidence="2">Whole body</tissue>
    </source>
</reference>
<sequence length="119" mass="13072">MGAHAAALPHCARQPRFLRGSPVRAPTCARDRPRSAVQTDSWPGPQRRPLAPPPSNPSFRHKASPAPHPSPNTTAVQFVHSRSSFSTLDLAGNVTVAFRISRQSLFLGTWFSLRQMLTH</sequence>